<evidence type="ECO:0000256" key="1">
    <source>
        <dbReference type="SAM" id="MobiDB-lite"/>
    </source>
</evidence>
<dbReference type="GO" id="GO:0003677">
    <property type="term" value="F:DNA binding"/>
    <property type="evidence" value="ECO:0007669"/>
    <property type="project" value="InterPro"/>
</dbReference>
<evidence type="ECO:0008006" key="3">
    <source>
        <dbReference type="Google" id="ProtNLM"/>
    </source>
</evidence>
<dbReference type="AlphaFoldDB" id="A0AB39N8B1"/>
<proteinExistence type="predicted"/>
<dbReference type="InterPro" id="IPR036388">
    <property type="entry name" value="WH-like_DNA-bd_sf"/>
</dbReference>
<dbReference type="SUPFAM" id="SSF46894">
    <property type="entry name" value="C-terminal effector domain of the bipartite response regulators"/>
    <property type="match status" value="1"/>
</dbReference>
<dbReference type="RefSeq" id="WP_369274484.1">
    <property type="nucleotide sequence ID" value="NZ_CP163432.1"/>
</dbReference>
<dbReference type="EMBL" id="CP163432">
    <property type="protein sequence ID" value="XDQ14522.1"/>
    <property type="molecule type" value="Genomic_DNA"/>
</dbReference>
<feature type="compositionally biased region" description="Basic and acidic residues" evidence="1">
    <location>
        <begin position="91"/>
        <end position="104"/>
    </location>
</feature>
<evidence type="ECO:0000313" key="2">
    <source>
        <dbReference type="EMBL" id="XDQ14522.1"/>
    </source>
</evidence>
<accession>A0AB39N8B1</accession>
<name>A0AB39N8B1_9ACTN</name>
<protein>
    <recommendedName>
        <fullName evidence="3">HTH luxR-type domain-containing protein</fullName>
    </recommendedName>
</protein>
<sequence length="104" mass="11245">MTRGPARMPLTPRQAQALTAAATGAPLSKVATSLGITREHAASLLSRAYQRLDVTYLPRHQRRDAAVQAAVRRGLITLPAHDNGPSVREAAANDRRWPLEKAGE</sequence>
<dbReference type="Gene3D" id="1.10.10.10">
    <property type="entry name" value="Winged helix-like DNA-binding domain superfamily/Winged helix DNA-binding domain"/>
    <property type="match status" value="1"/>
</dbReference>
<reference evidence="2" key="1">
    <citation type="submission" date="2024-07" db="EMBL/GenBank/DDBJ databases">
        <authorList>
            <person name="Yu S.T."/>
        </authorList>
    </citation>
    <scope>NUCLEOTIDE SEQUENCE</scope>
    <source>
        <strain evidence="2">R11</strain>
    </source>
</reference>
<gene>
    <name evidence="2" type="ORF">AB5J55_35195</name>
</gene>
<dbReference type="InterPro" id="IPR016032">
    <property type="entry name" value="Sig_transdc_resp-reg_C-effctor"/>
</dbReference>
<organism evidence="2">
    <name type="scientific">Streptomyces sp. R11</name>
    <dbReference type="NCBI Taxonomy" id="3238625"/>
    <lineage>
        <taxon>Bacteria</taxon>
        <taxon>Bacillati</taxon>
        <taxon>Actinomycetota</taxon>
        <taxon>Actinomycetes</taxon>
        <taxon>Kitasatosporales</taxon>
        <taxon>Streptomycetaceae</taxon>
        <taxon>Streptomyces</taxon>
    </lineage>
</organism>
<feature type="region of interest" description="Disordered" evidence="1">
    <location>
        <begin position="78"/>
        <end position="104"/>
    </location>
</feature>
<dbReference type="GO" id="GO:0006355">
    <property type="term" value="P:regulation of DNA-templated transcription"/>
    <property type="evidence" value="ECO:0007669"/>
    <property type="project" value="InterPro"/>
</dbReference>